<evidence type="ECO:0000313" key="1">
    <source>
        <dbReference type="EMBL" id="QDU70938.1"/>
    </source>
</evidence>
<dbReference type="SUPFAM" id="SSF81296">
    <property type="entry name" value="E set domains"/>
    <property type="match status" value="1"/>
</dbReference>
<dbReference type="InterPro" id="IPR050583">
    <property type="entry name" value="Mycobacterial_A85_antigen"/>
</dbReference>
<dbReference type="Gene3D" id="2.60.40.10">
    <property type="entry name" value="Immunoglobulins"/>
    <property type="match status" value="1"/>
</dbReference>
<dbReference type="KEGG" id="mcad:Pan265_07820"/>
<keyword evidence="1" id="KW-0858">Xylan degradation</keyword>
<dbReference type="InterPro" id="IPR013783">
    <property type="entry name" value="Ig-like_fold"/>
</dbReference>
<dbReference type="InterPro" id="IPR014756">
    <property type="entry name" value="Ig_E-set"/>
</dbReference>
<dbReference type="SUPFAM" id="SSF53474">
    <property type="entry name" value="alpha/beta-Hydrolases"/>
    <property type="match status" value="1"/>
</dbReference>
<dbReference type="EMBL" id="CP036280">
    <property type="protein sequence ID" value="QDU70938.1"/>
    <property type="molecule type" value="Genomic_DNA"/>
</dbReference>
<dbReference type="Proteomes" id="UP000320386">
    <property type="component" value="Chromosome"/>
</dbReference>
<keyword evidence="1" id="KW-0119">Carbohydrate metabolism</keyword>
<reference evidence="1 2" key="1">
    <citation type="submission" date="2019-02" db="EMBL/GenBank/DDBJ databases">
        <title>Deep-cultivation of Planctomycetes and their phenomic and genomic characterization uncovers novel biology.</title>
        <authorList>
            <person name="Wiegand S."/>
            <person name="Jogler M."/>
            <person name="Boedeker C."/>
            <person name="Pinto D."/>
            <person name="Vollmers J."/>
            <person name="Rivas-Marin E."/>
            <person name="Kohn T."/>
            <person name="Peeters S.H."/>
            <person name="Heuer A."/>
            <person name="Rast P."/>
            <person name="Oberbeckmann S."/>
            <person name="Bunk B."/>
            <person name="Jeske O."/>
            <person name="Meyerdierks A."/>
            <person name="Storesund J.E."/>
            <person name="Kallscheuer N."/>
            <person name="Luecker S."/>
            <person name="Lage O.M."/>
            <person name="Pohl T."/>
            <person name="Merkel B.J."/>
            <person name="Hornburger P."/>
            <person name="Mueller R.-W."/>
            <person name="Bruemmer F."/>
            <person name="Labrenz M."/>
            <person name="Spormann A.M."/>
            <person name="Op den Camp H."/>
            <person name="Overmann J."/>
            <person name="Amann R."/>
            <person name="Jetten M.S.M."/>
            <person name="Mascher T."/>
            <person name="Medema M.H."/>
            <person name="Devos D.P."/>
            <person name="Kaster A.-K."/>
            <person name="Ovreas L."/>
            <person name="Rohde M."/>
            <person name="Galperin M.Y."/>
            <person name="Jogler C."/>
        </authorList>
    </citation>
    <scope>NUCLEOTIDE SEQUENCE [LARGE SCALE GENOMIC DNA]</scope>
    <source>
        <strain evidence="1 2">Pan265</strain>
    </source>
</reference>
<evidence type="ECO:0000313" key="2">
    <source>
        <dbReference type="Proteomes" id="UP000320386"/>
    </source>
</evidence>
<dbReference type="GO" id="GO:0045493">
    <property type="term" value="P:xylan catabolic process"/>
    <property type="evidence" value="ECO:0007669"/>
    <property type="project" value="UniProtKB-KW"/>
</dbReference>
<accession>A0A518BVD4</accession>
<dbReference type="PANTHER" id="PTHR48098:SF3">
    <property type="entry name" value="IRON(III) ENTEROBACTIN ESTERASE"/>
    <property type="match status" value="1"/>
</dbReference>
<dbReference type="RefSeq" id="WP_236254653.1">
    <property type="nucleotide sequence ID" value="NZ_CP036280.1"/>
</dbReference>
<proteinExistence type="predicted"/>
<dbReference type="Pfam" id="PF00756">
    <property type="entry name" value="Esterase"/>
    <property type="match status" value="1"/>
</dbReference>
<dbReference type="Gene3D" id="3.40.50.1820">
    <property type="entry name" value="alpha/beta hydrolase"/>
    <property type="match status" value="1"/>
</dbReference>
<keyword evidence="1" id="KW-0378">Hydrolase</keyword>
<dbReference type="GO" id="GO:0016798">
    <property type="term" value="F:hydrolase activity, acting on glycosyl bonds"/>
    <property type="evidence" value="ECO:0007669"/>
    <property type="project" value="UniProtKB-KW"/>
</dbReference>
<dbReference type="InterPro" id="IPR000801">
    <property type="entry name" value="Esterase-like"/>
</dbReference>
<sequence>MSHGQYDPFFEREQPYGSYEELRAEVMALPAITDDGERTAALNALWSNLVSSNQVPYVFDDRVAFLYRGVASSVSWAGDFSGWRPVAGENVPGTDLWVLERTFHADSRLDYKVIRNGAWVLDPINPLTMWSGFGPNSELRMDGYEFPMETVRRPEVPRGTVTGNARVETPHLPYDVNVRVYTPAGYAEEGLKDLPVVYVTDGHEYLDERLGGMVTVLDNLIADEVLRPVIAVFVDPRDPQTGQNRRAEQYIDNGNFVAFLAEDLVPLIDRNFRTDASATARTIMGTSLGGLNAAYTTALRPDVFGNAGVQSPAFWTFTEIYGWYQTLDLQDQVRISMTGGAEYDGTGGATMDVILGANGYDYSYLEVNEGHSWGQWRGLLDTILVDLVGPPAEIPEPGTLTVMAGAAALLKRPVSAGRKGRSDSE</sequence>
<dbReference type="InterPro" id="IPR029058">
    <property type="entry name" value="AB_hydrolase_fold"/>
</dbReference>
<dbReference type="PANTHER" id="PTHR48098">
    <property type="entry name" value="ENTEROCHELIN ESTERASE-RELATED"/>
    <property type="match status" value="1"/>
</dbReference>
<keyword evidence="1" id="KW-0326">Glycosidase</keyword>
<keyword evidence="1" id="KW-0624">Polysaccharide degradation</keyword>
<dbReference type="AlphaFoldDB" id="A0A518BVD4"/>
<gene>
    <name evidence="1" type="ORF">Pan265_07820</name>
</gene>
<organism evidence="1 2">
    <name type="scientific">Mucisphaera calidilacus</name>
    <dbReference type="NCBI Taxonomy" id="2527982"/>
    <lineage>
        <taxon>Bacteria</taxon>
        <taxon>Pseudomonadati</taxon>
        <taxon>Planctomycetota</taxon>
        <taxon>Phycisphaerae</taxon>
        <taxon>Phycisphaerales</taxon>
        <taxon>Phycisphaeraceae</taxon>
        <taxon>Mucisphaera</taxon>
    </lineage>
</organism>
<keyword evidence="2" id="KW-1185">Reference proteome</keyword>
<protein>
    <submittedName>
        <fullName evidence="1">Endo-1,4-beta-xylanase/feruloyl esterase</fullName>
    </submittedName>
</protein>
<name>A0A518BVD4_9BACT</name>